<evidence type="ECO:0000256" key="2">
    <source>
        <dbReference type="ARBA" id="ARBA00022490"/>
    </source>
</evidence>
<feature type="non-terminal residue" evidence="3">
    <location>
        <position position="1"/>
    </location>
</feature>
<comment type="caution">
    <text evidence="3">The sequence shown here is derived from an EMBL/GenBank/DDBJ whole genome shotgun (WGS) entry which is preliminary data.</text>
</comment>
<dbReference type="GO" id="GO:0005737">
    <property type="term" value="C:cytoplasm"/>
    <property type="evidence" value="ECO:0007669"/>
    <property type="project" value="UniProtKB-SubCell"/>
</dbReference>
<dbReference type="AlphaFoldDB" id="A0ABD0RN18"/>
<organism evidence="3 4">
    <name type="scientific">Cirrhinus mrigala</name>
    <name type="common">Mrigala</name>
    <dbReference type="NCBI Taxonomy" id="683832"/>
    <lineage>
        <taxon>Eukaryota</taxon>
        <taxon>Metazoa</taxon>
        <taxon>Chordata</taxon>
        <taxon>Craniata</taxon>
        <taxon>Vertebrata</taxon>
        <taxon>Euteleostomi</taxon>
        <taxon>Actinopterygii</taxon>
        <taxon>Neopterygii</taxon>
        <taxon>Teleostei</taxon>
        <taxon>Ostariophysi</taxon>
        <taxon>Cypriniformes</taxon>
        <taxon>Cyprinidae</taxon>
        <taxon>Labeoninae</taxon>
        <taxon>Labeonini</taxon>
        <taxon>Cirrhinus</taxon>
    </lineage>
</organism>
<dbReference type="InterPro" id="IPR027417">
    <property type="entry name" value="P-loop_NTPase"/>
</dbReference>
<dbReference type="Gene3D" id="3.40.50.300">
    <property type="entry name" value="P-loop containing nucleotide triphosphate hydrolases"/>
    <property type="match status" value="1"/>
</dbReference>
<dbReference type="EMBL" id="JAMKFB020000002">
    <property type="protein sequence ID" value="KAL0199919.1"/>
    <property type="molecule type" value="Genomic_DNA"/>
</dbReference>
<evidence type="ECO:0000256" key="1">
    <source>
        <dbReference type="ARBA" id="ARBA00004496"/>
    </source>
</evidence>
<keyword evidence="4" id="KW-1185">Reference proteome</keyword>
<dbReference type="SUPFAM" id="SSF52540">
    <property type="entry name" value="P-loop containing nucleoside triphosphate hydrolases"/>
    <property type="match status" value="1"/>
</dbReference>
<name>A0ABD0RN18_CIRMR</name>
<dbReference type="PANTHER" id="PTHR45418">
    <property type="entry name" value="CANCER/TESTIS ANTIGEN 55"/>
    <property type="match status" value="1"/>
</dbReference>
<evidence type="ECO:0000313" key="4">
    <source>
        <dbReference type="Proteomes" id="UP001529510"/>
    </source>
</evidence>
<dbReference type="Proteomes" id="UP001529510">
    <property type="component" value="Unassembled WGS sequence"/>
</dbReference>
<evidence type="ECO:0008006" key="5">
    <source>
        <dbReference type="Google" id="ProtNLM"/>
    </source>
</evidence>
<protein>
    <recommendedName>
        <fullName evidence="5">RNA helicase</fullName>
    </recommendedName>
</protein>
<evidence type="ECO:0000313" key="3">
    <source>
        <dbReference type="EMBL" id="KAL0199919.1"/>
    </source>
</evidence>
<dbReference type="PANTHER" id="PTHR45418:SF1">
    <property type="entry name" value="CANCER_TESTIS ANTIGEN 55"/>
    <property type="match status" value="1"/>
</dbReference>
<keyword evidence="2" id="KW-0963">Cytoplasm</keyword>
<reference evidence="3 4" key="1">
    <citation type="submission" date="2024-05" db="EMBL/GenBank/DDBJ databases">
        <title>Genome sequencing and assembly of Indian major carp, Cirrhinus mrigala (Hamilton, 1822).</title>
        <authorList>
            <person name="Mohindra V."/>
            <person name="Chowdhury L.M."/>
            <person name="Lal K."/>
            <person name="Jena J.K."/>
        </authorList>
    </citation>
    <scope>NUCLEOTIDE SEQUENCE [LARGE SCALE GENOMIC DNA]</scope>
    <source>
        <strain evidence="3">CM1030</strain>
        <tissue evidence="3">Blood</tissue>
    </source>
</reference>
<proteinExistence type="predicted"/>
<feature type="non-terminal residue" evidence="3">
    <location>
        <position position="52"/>
    </location>
</feature>
<gene>
    <name evidence="3" type="ORF">M9458_003106</name>
</gene>
<comment type="subcellular location">
    <subcellularLocation>
        <location evidence="1">Cytoplasm</location>
    </subcellularLocation>
</comment>
<sequence length="52" mass="5617">KEAVKRILSGECRPTPYILFGPPGTGKTITLIEAVLQVVHDLLQFVLVAGNL</sequence>
<accession>A0ABD0RN18</accession>